<accession>F9HKE8</accession>
<proteinExistence type="predicted"/>
<sequence length="85" mass="10083">MEERKLDLLSPQDGESASYISDWETFKNSELIQTLKHEDQLLKHFVIIAIQQGYIIHDERKKLVGIDYQSIKNGERQHDIKNIFR</sequence>
<evidence type="ECO:0000313" key="2">
    <source>
        <dbReference type="Proteomes" id="UP000004568"/>
    </source>
</evidence>
<evidence type="ECO:0000313" key="1">
    <source>
        <dbReference type="EMBL" id="EGP70075.1"/>
    </source>
</evidence>
<reference evidence="1 2" key="1">
    <citation type="submission" date="2011-05" db="EMBL/GenBank/DDBJ databases">
        <authorList>
            <person name="Durkin A.S."/>
            <person name="Radune D."/>
            <person name="Hostetler J."/>
            <person name="Torralba M."/>
            <person name="Gillis M."/>
            <person name="Methe B."/>
            <person name="Sutton G."/>
            <person name="Nelson K.E."/>
        </authorList>
    </citation>
    <scope>NUCLEOTIDE SEQUENCE [LARGE SCALE GENOMIC DNA]</scope>
    <source>
        <strain evidence="1 2">SK1080</strain>
    </source>
</reference>
<gene>
    <name evidence="1" type="ORF">HMPREF9957_1529</name>
</gene>
<dbReference type="EMBL" id="AFQV01000006">
    <property type="protein sequence ID" value="EGP70075.1"/>
    <property type="molecule type" value="Genomic_DNA"/>
</dbReference>
<dbReference type="Proteomes" id="UP000004568">
    <property type="component" value="Unassembled WGS sequence"/>
</dbReference>
<dbReference type="AlphaFoldDB" id="F9HKE8"/>
<organism evidence="1 2">
    <name type="scientific">Streptococcus mitis SK1080</name>
    <dbReference type="NCBI Taxonomy" id="1008453"/>
    <lineage>
        <taxon>Bacteria</taxon>
        <taxon>Bacillati</taxon>
        <taxon>Bacillota</taxon>
        <taxon>Bacilli</taxon>
        <taxon>Lactobacillales</taxon>
        <taxon>Streptococcaceae</taxon>
        <taxon>Streptococcus</taxon>
        <taxon>Streptococcus mitis group</taxon>
    </lineage>
</organism>
<name>F9HKE8_STRMT</name>
<protein>
    <submittedName>
        <fullName evidence="1">Conserved domain protein</fullName>
    </submittedName>
</protein>
<comment type="caution">
    <text evidence="1">The sequence shown here is derived from an EMBL/GenBank/DDBJ whole genome shotgun (WGS) entry which is preliminary data.</text>
</comment>